<organism evidence="3">
    <name type="scientific">hydrothermal vent metagenome</name>
    <dbReference type="NCBI Taxonomy" id="652676"/>
    <lineage>
        <taxon>unclassified sequences</taxon>
        <taxon>metagenomes</taxon>
        <taxon>ecological metagenomes</taxon>
    </lineage>
</organism>
<dbReference type="EMBL" id="UOFH01000406">
    <property type="protein sequence ID" value="VAW67786.1"/>
    <property type="molecule type" value="Genomic_DNA"/>
</dbReference>
<dbReference type="InterPro" id="IPR029058">
    <property type="entry name" value="AB_hydrolase_fold"/>
</dbReference>
<dbReference type="SUPFAM" id="SSF53474">
    <property type="entry name" value="alpha/beta-Hydrolases"/>
    <property type="match status" value="1"/>
</dbReference>
<dbReference type="Pfam" id="PF12262">
    <property type="entry name" value="Lipase_bact_N"/>
    <property type="match status" value="1"/>
</dbReference>
<evidence type="ECO:0000256" key="1">
    <source>
        <dbReference type="SAM" id="MobiDB-lite"/>
    </source>
</evidence>
<evidence type="ECO:0000259" key="2">
    <source>
        <dbReference type="Pfam" id="PF12262"/>
    </source>
</evidence>
<feature type="region of interest" description="Disordered" evidence="1">
    <location>
        <begin position="300"/>
        <end position="333"/>
    </location>
</feature>
<dbReference type="AlphaFoldDB" id="A0A3B0YHG3"/>
<proteinExistence type="predicted"/>
<dbReference type="InterPro" id="IPR025920">
    <property type="entry name" value="Lipase_bact_N"/>
</dbReference>
<feature type="compositionally biased region" description="Polar residues" evidence="1">
    <location>
        <begin position="300"/>
        <end position="309"/>
    </location>
</feature>
<dbReference type="PROSITE" id="PS51257">
    <property type="entry name" value="PROKAR_LIPOPROTEIN"/>
    <property type="match status" value="1"/>
</dbReference>
<feature type="domain" description="Bacterial virulence factor lipase N-terminal" evidence="2">
    <location>
        <begin position="47"/>
        <end position="266"/>
    </location>
</feature>
<accession>A0A3B0YHG3</accession>
<reference evidence="3" key="1">
    <citation type="submission" date="2018-06" db="EMBL/GenBank/DDBJ databases">
        <authorList>
            <person name="Zhirakovskaya E."/>
        </authorList>
    </citation>
    <scope>NUCLEOTIDE SEQUENCE</scope>
</reference>
<sequence length="710" mass="72583">MRLTKLFLAASMGLALAACSDKDTALQDSLAGNTVDVISNLDFGNNVIPFPNNILLAGSLDGTINIPVEDAADLSDPAVAMNAQDGFSSVAPITTGFTGAIDDASFPAGVKMYEVTADPSTSAVLSVDRELTYGVEFVAALSSIDTTNSSMAILPLSPLTPKQTYMVVITNDLKSESGNSVGISGSYALTHGTNPLHTGGVSNTPLLDDTQAQQLEPLRQLTVAAEAALSVANGPGSSDIILSWNFKVQSTTDVLSATRATMRGGFVQNATFGAAVASPLTLSTLRLGTIDVPYYLTASSTASSPSNDPTALGSVWKSATGAPPPFPGGDTENNLTQFNPIAAATSTQTIPMMVTIPVISGNACGGAVPAGGWPVVIYQHGITTNRASVLAIADAMAAQCMAVVALDMPMHGLTGNESNGTEAYKTSSERTFDLDLVTEDAEGNIVAAEPNGVIDSSGAHFINLSNLQNTRDNVRQAVSDLFTLVAAIEDGELINGADTMNANQIYFLGHSLGAMVGTTFVALEPSVKASVFASGGASLAKILDGSATFGPTIAAGLAANGVNKGTVDYEAFIVAAQTLVDSADPVNYATTAATGRGILFFEIVGSDGSPSDLVVPNTVPDANDTSGTTPAPLAGTEPQLALMGLTQVNTSQTGTDLKLVTKFVSGEHSSLLDNGPDPAVTAEMQAEAAKFLVTNGTDLTVVDSNVLQAP</sequence>
<name>A0A3B0YHG3_9ZZZZ</name>
<evidence type="ECO:0000313" key="3">
    <source>
        <dbReference type="EMBL" id="VAW67786.1"/>
    </source>
</evidence>
<gene>
    <name evidence="3" type="ORF">MNBD_GAMMA08-2704</name>
</gene>
<protein>
    <recommendedName>
        <fullName evidence="2">Bacterial virulence factor lipase N-terminal domain-containing protein</fullName>
    </recommendedName>
</protein>
<dbReference type="Gene3D" id="3.40.50.1820">
    <property type="entry name" value="alpha/beta hydrolase"/>
    <property type="match status" value="1"/>
</dbReference>